<organism evidence="1 2">
    <name type="scientific">Telluria mixta</name>
    <dbReference type="NCBI Taxonomy" id="34071"/>
    <lineage>
        <taxon>Bacteria</taxon>
        <taxon>Pseudomonadati</taxon>
        <taxon>Pseudomonadota</taxon>
        <taxon>Betaproteobacteria</taxon>
        <taxon>Burkholderiales</taxon>
        <taxon>Oxalobacteraceae</taxon>
        <taxon>Telluria group</taxon>
        <taxon>Telluria</taxon>
    </lineage>
</organism>
<comment type="caution">
    <text evidence="1">The sequence shown here is derived from an EMBL/GenBank/DDBJ whole genome shotgun (WGS) entry which is preliminary data.</text>
</comment>
<dbReference type="EMBL" id="JANUHC010000007">
    <property type="protein sequence ID" value="MCS0631583.1"/>
    <property type="molecule type" value="Genomic_DNA"/>
</dbReference>
<proteinExistence type="predicted"/>
<accession>A0ABT2C2H3</accession>
<gene>
    <name evidence="1" type="ORF">NX786_19835</name>
</gene>
<keyword evidence="2" id="KW-1185">Reference proteome</keyword>
<dbReference type="RefSeq" id="WP_259450646.1">
    <property type="nucleotide sequence ID" value="NZ_CP119520.1"/>
</dbReference>
<protein>
    <submittedName>
        <fullName evidence="1">Uncharacterized protein</fullName>
    </submittedName>
</protein>
<reference evidence="1" key="1">
    <citation type="submission" date="2022-08" db="EMBL/GenBank/DDBJ databases">
        <title>Reclassification of Massilia species as members of the genera Telluria, Duganella, Pseudoduganella, Mokoshia gen. nov. and Zemynaea gen. nov. using orthogonal and non-orthogonal genome-based approaches.</title>
        <authorList>
            <person name="Bowman J.P."/>
        </authorList>
    </citation>
    <scope>NUCLEOTIDE SEQUENCE</scope>
    <source>
        <strain evidence="1">LMG 11547</strain>
    </source>
</reference>
<evidence type="ECO:0000313" key="1">
    <source>
        <dbReference type="EMBL" id="MCS0631583.1"/>
    </source>
</evidence>
<name>A0ABT2C2H3_9BURK</name>
<evidence type="ECO:0000313" key="2">
    <source>
        <dbReference type="Proteomes" id="UP001165263"/>
    </source>
</evidence>
<sequence>MKLSKNAGAMPKKWNCGNIFFAVANAINVPKRQAIDFYQGFFWAW</sequence>
<dbReference type="Proteomes" id="UP001165263">
    <property type="component" value="Unassembled WGS sequence"/>
</dbReference>